<gene>
    <name evidence="1" type="ORF">FSZ17_19130</name>
</gene>
<organism evidence="1 2">
    <name type="scientific">Cytobacillus dafuensis</name>
    <name type="common">Bacillus dafuensis</name>
    <dbReference type="NCBI Taxonomy" id="1742359"/>
    <lineage>
        <taxon>Bacteria</taxon>
        <taxon>Bacillati</taxon>
        <taxon>Bacillota</taxon>
        <taxon>Bacilli</taxon>
        <taxon>Bacillales</taxon>
        <taxon>Bacillaceae</taxon>
        <taxon>Cytobacillus</taxon>
    </lineage>
</organism>
<reference evidence="2" key="1">
    <citation type="submission" date="2019-08" db="EMBL/GenBank/DDBJ databases">
        <authorList>
            <person name="Zheng X."/>
        </authorList>
    </citation>
    <scope>NUCLEOTIDE SEQUENCE [LARGE SCALE GENOMIC DNA]</scope>
    <source>
        <strain evidence="2">FJAT-25496</strain>
    </source>
</reference>
<dbReference type="STRING" id="1742359.GCA_001439625_03352"/>
<evidence type="ECO:0000313" key="2">
    <source>
        <dbReference type="Proteomes" id="UP000321555"/>
    </source>
</evidence>
<name>A0A5B8Z8C1_CYTDA</name>
<keyword evidence="2" id="KW-1185">Reference proteome</keyword>
<dbReference type="AlphaFoldDB" id="A0A5B8Z8C1"/>
<dbReference type="Pfam" id="PF08889">
    <property type="entry name" value="WbqC"/>
    <property type="match status" value="1"/>
</dbReference>
<sequence length="233" mass="27421">MRVAIMQPTYLPWMGYFNLIKSSDVFVFLDDVQFAKRSWQQRNKILLHGKEKYLTVPVKTKNAKSLQLSEVMVDDQQEWRKDHKNTLFHAYYNHPFGKEVWQEISEVLDGESDLLCEINISIINKICHKLNMNKKILRSNEIPVTGKKSEYLLKICQNLEAEKYLSAMGSKEYIEKESLFRNSKIQVVYQNYSPKTYHQFGCSGFTPYLSIIDLIANIGWEKVLDHFDENCFD</sequence>
<dbReference type="KEGG" id="bda:FSZ17_19130"/>
<dbReference type="EMBL" id="CP042593">
    <property type="protein sequence ID" value="QED49198.1"/>
    <property type="molecule type" value="Genomic_DNA"/>
</dbReference>
<accession>A0A5B8Z8C1</accession>
<evidence type="ECO:0000313" key="1">
    <source>
        <dbReference type="EMBL" id="QED49198.1"/>
    </source>
</evidence>
<dbReference type="Proteomes" id="UP000321555">
    <property type="component" value="Chromosome"/>
</dbReference>
<protein>
    <submittedName>
        <fullName evidence="1">WbqC family protein</fullName>
    </submittedName>
</protein>
<dbReference type="RefSeq" id="WP_057773321.1">
    <property type="nucleotide sequence ID" value="NZ_CP042593.1"/>
</dbReference>
<proteinExistence type="predicted"/>
<dbReference type="OrthoDB" id="3611744at2"/>
<dbReference type="InterPro" id="IPR014985">
    <property type="entry name" value="WbqC"/>
</dbReference>